<accession>A0A8J2JNW9</accession>
<protein>
    <submittedName>
        <fullName evidence="2">Uncharacterized protein</fullName>
    </submittedName>
</protein>
<evidence type="ECO:0000313" key="2">
    <source>
        <dbReference type="EMBL" id="CAG7721085.1"/>
    </source>
</evidence>
<comment type="caution">
    <text evidence="2">The sequence shown here is derived from an EMBL/GenBank/DDBJ whole genome shotgun (WGS) entry which is preliminary data.</text>
</comment>
<evidence type="ECO:0000313" key="3">
    <source>
        <dbReference type="Proteomes" id="UP000708208"/>
    </source>
</evidence>
<dbReference type="EMBL" id="CAJVCH010076818">
    <property type="protein sequence ID" value="CAG7721085.1"/>
    <property type="molecule type" value="Genomic_DNA"/>
</dbReference>
<gene>
    <name evidence="2" type="ORF">AFUS01_LOCUS10333</name>
</gene>
<feature type="region of interest" description="Disordered" evidence="1">
    <location>
        <begin position="1"/>
        <end position="33"/>
    </location>
</feature>
<reference evidence="2" key="1">
    <citation type="submission" date="2021-06" db="EMBL/GenBank/DDBJ databases">
        <authorList>
            <person name="Hodson N. C."/>
            <person name="Mongue J. A."/>
            <person name="Jaron S. K."/>
        </authorList>
    </citation>
    <scope>NUCLEOTIDE SEQUENCE</scope>
</reference>
<organism evidence="2 3">
    <name type="scientific">Allacma fusca</name>
    <dbReference type="NCBI Taxonomy" id="39272"/>
    <lineage>
        <taxon>Eukaryota</taxon>
        <taxon>Metazoa</taxon>
        <taxon>Ecdysozoa</taxon>
        <taxon>Arthropoda</taxon>
        <taxon>Hexapoda</taxon>
        <taxon>Collembola</taxon>
        <taxon>Symphypleona</taxon>
        <taxon>Sminthuridae</taxon>
        <taxon>Allacma</taxon>
    </lineage>
</organism>
<proteinExistence type="predicted"/>
<keyword evidence="3" id="KW-1185">Reference proteome</keyword>
<evidence type="ECO:0000256" key="1">
    <source>
        <dbReference type="SAM" id="MobiDB-lite"/>
    </source>
</evidence>
<name>A0A8J2JNW9_9HEXA</name>
<sequence>METRSRRKLLSKTNDRNSPIQTTTSSSSEGYYSAQESTSINGTIIDHSGSNETKLIAQEALSKVLDNYQSTMFNGIVDCIWNLVQESGIQLVVDRFVNQMEDIIITNAQNHFEKPVIPELVTPFVGSRAIKPKRLKYEDDGFLIIDANWAQHTADALIINLTDESYGSAGEDRKRKRKGQTIKVSQFKLTNCDHSSGKRIIKINGASREFIWKSFWKRWLFVCGNFAKNFAIQKVSSKFAVLSKIIDNIECKT</sequence>
<feature type="compositionally biased region" description="Basic residues" evidence="1">
    <location>
        <begin position="1"/>
        <end position="10"/>
    </location>
</feature>
<dbReference type="Proteomes" id="UP000708208">
    <property type="component" value="Unassembled WGS sequence"/>
</dbReference>
<dbReference type="AlphaFoldDB" id="A0A8J2JNW9"/>